<evidence type="ECO:0000313" key="3">
    <source>
        <dbReference type="Proteomes" id="UP000261620"/>
    </source>
</evidence>
<dbReference type="Pfam" id="PF00026">
    <property type="entry name" value="Asp"/>
    <property type="match status" value="1"/>
</dbReference>
<protein>
    <recommendedName>
        <fullName evidence="1">Peptidase A1 domain-containing protein</fullName>
    </recommendedName>
</protein>
<evidence type="ECO:0000313" key="2">
    <source>
        <dbReference type="Ensembl" id="ENSMMOP00000002957.1"/>
    </source>
</evidence>
<sequence length="175" mass="19199">MTGYLASDTVEVTKHPGVFGLSETEAPFTADMAADGILGFVASFDVMRVFDNVTTHGVVNSELGNKVVFGGVDSGHYTGRTTCICLLSATYCWINRDGYDENTKSQQNIKDCGSATSLIVGQTMSCVSIQTKPDVTLSFKRNIIICIYLLLRPVRALPHKCFQHYNEGEVYNVHM</sequence>
<dbReference type="Gene3D" id="2.40.70.10">
    <property type="entry name" value="Acid Proteases"/>
    <property type="match status" value="1"/>
</dbReference>
<dbReference type="AlphaFoldDB" id="A0A3Q3VVP0"/>
<dbReference type="InterPro" id="IPR021109">
    <property type="entry name" value="Peptidase_aspartic_dom_sf"/>
</dbReference>
<proteinExistence type="predicted"/>
<organism evidence="2 3">
    <name type="scientific">Mola mola</name>
    <name type="common">Ocean sunfish</name>
    <name type="synonym">Tetraodon mola</name>
    <dbReference type="NCBI Taxonomy" id="94237"/>
    <lineage>
        <taxon>Eukaryota</taxon>
        <taxon>Metazoa</taxon>
        <taxon>Chordata</taxon>
        <taxon>Craniata</taxon>
        <taxon>Vertebrata</taxon>
        <taxon>Euteleostomi</taxon>
        <taxon>Actinopterygii</taxon>
        <taxon>Neopterygii</taxon>
        <taxon>Teleostei</taxon>
        <taxon>Neoteleostei</taxon>
        <taxon>Acanthomorphata</taxon>
        <taxon>Eupercaria</taxon>
        <taxon>Tetraodontiformes</taxon>
        <taxon>Molidae</taxon>
        <taxon>Mola</taxon>
    </lineage>
</organism>
<dbReference type="InterPro" id="IPR033121">
    <property type="entry name" value="PEPTIDASE_A1"/>
</dbReference>
<accession>A0A3Q3VVP0</accession>
<evidence type="ECO:0000259" key="1">
    <source>
        <dbReference type="Pfam" id="PF00026"/>
    </source>
</evidence>
<dbReference type="Ensembl" id="ENSMMOT00000003002.1">
    <property type="protein sequence ID" value="ENSMMOP00000002957.1"/>
    <property type="gene ID" value="ENSMMOG00000002376.1"/>
</dbReference>
<reference evidence="2" key="2">
    <citation type="submission" date="2025-09" db="UniProtKB">
        <authorList>
            <consortium name="Ensembl"/>
        </authorList>
    </citation>
    <scope>IDENTIFICATION</scope>
</reference>
<feature type="domain" description="Peptidase A1" evidence="1">
    <location>
        <begin position="1"/>
        <end position="135"/>
    </location>
</feature>
<dbReference type="SUPFAM" id="SSF50630">
    <property type="entry name" value="Acid proteases"/>
    <property type="match status" value="1"/>
</dbReference>
<dbReference type="Proteomes" id="UP000261620">
    <property type="component" value="Unplaced"/>
</dbReference>
<reference evidence="2" key="1">
    <citation type="submission" date="2025-08" db="UniProtKB">
        <authorList>
            <consortium name="Ensembl"/>
        </authorList>
    </citation>
    <scope>IDENTIFICATION</scope>
</reference>
<keyword evidence="3" id="KW-1185">Reference proteome</keyword>
<name>A0A3Q3VVP0_MOLML</name>